<dbReference type="EMBL" id="CAFABA010000039">
    <property type="protein sequence ID" value="CAB4828083.1"/>
    <property type="molecule type" value="Genomic_DNA"/>
</dbReference>
<protein>
    <submittedName>
        <fullName evidence="4">Unannotated protein</fullName>
    </submittedName>
</protein>
<dbReference type="GO" id="GO:0019748">
    <property type="term" value="P:secondary metabolic process"/>
    <property type="evidence" value="ECO:0007669"/>
    <property type="project" value="TreeGrafter"/>
</dbReference>
<evidence type="ECO:0000313" key="5">
    <source>
        <dbReference type="EMBL" id="CAB5006995.1"/>
    </source>
</evidence>
<sequence>MPEIPLIVSVDDHVIEPPTVWTDRLPKKYRDVGPRVVDRPLRRLSYVGGVLEWEEGEVGDDGDMTSWWYYEDLHYPMVRTHSAVKFPRDQMQMRGITYDEMIPGGWQLAPRLVDMDRNHMASSLCFPSWMRFCGQHLSEGHDKDLGLACIKIYNDWMVEEWCGEAGGRMIPLCIIPLWDPHLAAAEVHRNAARGVRAVAFSEIPPYLGLPSIHSGYWDPFFQACSDTSTIVCMHIGSGSKMPSTSSDAPGAVGSALVNTTAVYSFVDYLMSGLFVKYPGLKVMYSEGQAGWLPFMMNRVDVVWDENRAWGGVADKVPNPPSSYVRDHVYFCVFQDKVAFENLDTIPVENITYEVDYPHSDSTWPNSLAIAERHMSKLTQEQVDLIVHDNAVRLFGLTPEGLWRP</sequence>
<dbReference type="EMBL" id="CAFBOS010000138">
    <property type="protein sequence ID" value="CAB5006995.1"/>
    <property type="molecule type" value="Genomic_DNA"/>
</dbReference>
<dbReference type="InterPro" id="IPR006680">
    <property type="entry name" value="Amidohydro-rel"/>
</dbReference>
<proteinExistence type="predicted"/>
<organism evidence="4">
    <name type="scientific">freshwater metagenome</name>
    <dbReference type="NCBI Taxonomy" id="449393"/>
    <lineage>
        <taxon>unclassified sequences</taxon>
        <taxon>metagenomes</taxon>
        <taxon>ecological metagenomes</taxon>
    </lineage>
</organism>
<evidence type="ECO:0000259" key="2">
    <source>
        <dbReference type="Pfam" id="PF04909"/>
    </source>
</evidence>
<dbReference type="Gene3D" id="3.20.20.140">
    <property type="entry name" value="Metal-dependent hydrolases"/>
    <property type="match status" value="1"/>
</dbReference>
<dbReference type="PANTHER" id="PTHR21240">
    <property type="entry name" value="2-AMINO-3-CARBOXYLMUCONATE-6-SEMIALDEHYDE DECARBOXYLASE"/>
    <property type="match status" value="1"/>
</dbReference>
<gene>
    <name evidence="3" type="ORF">UFOPK2754_01191</name>
    <name evidence="4" type="ORF">UFOPK3139_01177</name>
    <name evidence="5" type="ORF">UFOPK3967_02029</name>
</gene>
<dbReference type="AlphaFoldDB" id="A0A6J7A5L6"/>
<keyword evidence="1" id="KW-0456">Lyase</keyword>
<dbReference type="GO" id="GO:0005737">
    <property type="term" value="C:cytoplasm"/>
    <property type="evidence" value="ECO:0007669"/>
    <property type="project" value="TreeGrafter"/>
</dbReference>
<dbReference type="Pfam" id="PF04909">
    <property type="entry name" value="Amidohydro_2"/>
    <property type="match status" value="1"/>
</dbReference>
<evidence type="ECO:0000313" key="4">
    <source>
        <dbReference type="EMBL" id="CAB4828083.1"/>
    </source>
</evidence>
<dbReference type="SUPFAM" id="SSF51556">
    <property type="entry name" value="Metallo-dependent hydrolases"/>
    <property type="match status" value="1"/>
</dbReference>
<dbReference type="EMBL" id="CAEZYR010000036">
    <property type="protein sequence ID" value="CAB4741234.1"/>
    <property type="molecule type" value="Genomic_DNA"/>
</dbReference>
<accession>A0A6J7A5L6</accession>
<dbReference type="InterPro" id="IPR032465">
    <property type="entry name" value="ACMSD"/>
</dbReference>
<dbReference type="PANTHER" id="PTHR21240:SF28">
    <property type="entry name" value="ISO-OROTATE DECARBOXYLASE (EUROFUNG)"/>
    <property type="match status" value="1"/>
</dbReference>
<evidence type="ECO:0000313" key="3">
    <source>
        <dbReference type="EMBL" id="CAB4741234.1"/>
    </source>
</evidence>
<dbReference type="GO" id="GO:0016787">
    <property type="term" value="F:hydrolase activity"/>
    <property type="evidence" value="ECO:0007669"/>
    <property type="project" value="InterPro"/>
</dbReference>
<dbReference type="GO" id="GO:0016831">
    <property type="term" value="F:carboxy-lyase activity"/>
    <property type="evidence" value="ECO:0007669"/>
    <property type="project" value="InterPro"/>
</dbReference>
<feature type="domain" description="Amidohydrolase-related" evidence="2">
    <location>
        <begin position="103"/>
        <end position="396"/>
    </location>
</feature>
<dbReference type="InterPro" id="IPR032466">
    <property type="entry name" value="Metal_Hydrolase"/>
</dbReference>
<name>A0A6J7A5L6_9ZZZZ</name>
<reference evidence="4" key="1">
    <citation type="submission" date="2020-05" db="EMBL/GenBank/DDBJ databases">
        <authorList>
            <person name="Chiriac C."/>
            <person name="Salcher M."/>
            <person name="Ghai R."/>
            <person name="Kavagutti S V."/>
        </authorList>
    </citation>
    <scope>NUCLEOTIDE SEQUENCE</scope>
</reference>
<evidence type="ECO:0000256" key="1">
    <source>
        <dbReference type="ARBA" id="ARBA00023239"/>
    </source>
</evidence>